<dbReference type="AlphaFoldDB" id="A0A812IGL9"/>
<evidence type="ECO:0000256" key="1">
    <source>
        <dbReference type="SAM" id="MobiDB-lite"/>
    </source>
</evidence>
<dbReference type="Proteomes" id="UP000604046">
    <property type="component" value="Unassembled WGS sequence"/>
</dbReference>
<sequence>MLLVTEVRTKPSSQDEIKKQGESAWSPAQGAGNCNEGVKAWVQNMGGYVFICGSTAMGNGVLAALGEVLEGGPAAVEALKSEGRIVAEMWG</sequence>
<evidence type="ECO:0000313" key="3">
    <source>
        <dbReference type="Proteomes" id="UP000604046"/>
    </source>
</evidence>
<organism evidence="2 3">
    <name type="scientific">Symbiodinium natans</name>
    <dbReference type="NCBI Taxonomy" id="878477"/>
    <lineage>
        <taxon>Eukaryota</taxon>
        <taxon>Sar</taxon>
        <taxon>Alveolata</taxon>
        <taxon>Dinophyceae</taxon>
        <taxon>Suessiales</taxon>
        <taxon>Symbiodiniaceae</taxon>
        <taxon>Symbiodinium</taxon>
    </lineage>
</organism>
<evidence type="ECO:0000313" key="2">
    <source>
        <dbReference type="EMBL" id="CAE7031932.1"/>
    </source>
</evidence>
<comment type="caution">
    <text evidence="2">The sequence shown here is derived from an EMBL/GenBank/DDBJ whole genome shotgun (WGS) entry which is preliminary data.</text>
</comment>
<dbReference type="SUPFAM" id="SSF52343">
    <property type="entry name" value="Ferredoxin reductase-like, C-terminal NADP-linked domain"/>
    <property type="match status" value="1"/>
</dbReference>
<name>A0A812IGL9_9DINO</name>
<dbReference type="InterPro" id="IPR039261">
    <property type="entry name" value="FNR_nucleotide-bd"/>
</dbReference>
<feature type="compositionally biased region" description="Basic and acidic residues" evidence="1">
    <location>
        <begin position="7"/>
        <end position="21"/>
    </location>
</feature>
<keyword evidence="3" id="KW-1185">Reference proteome</keyword>
<feature type="region of interest" description="Disordered" evidence="1">
    <location>
        <begin position="1"/>
        <end position="30"/>
    </location>
</feature>
<dbReference type="Gene3D" id="3.40.50.80">
    <property type="entry name" value="Nucleotide-binding domain of ferredoxin-NADP reductase (FNR) module"/>
    <property type="match status" value="1"/>
</dbReference>
<gene>
    <name evidence="2" type="ORF">SNAT2548_LOCUS3840</name>
</gene>
<dbReference type="EMBL" id="CAJNDS010000236">
    <property type="protein sequence ID" value="CAE7031932.1"/>
    <property type="molecule type" value="Genomic_DNA"/>
</dbReference>
<protein>
    <submittedName>
        <fullName evidence="2">Uncharacterized protein</fullName>
    </submittedName>
</protein>
<proteinExistence type="predicted"/>
<accession>A0A812IGL9</accession>
<reference evidence="2" key="1">
    <citation type="submission" date="2021-02" db="EMBL/GenBank/DDBJ databases">
        <authorList>
            <person name="Dougan E. K."/>
            <person name="Rhodes N."/>
            <person name="Thang M."/>
            <person name="Chan C."/>
        </authorList>
    </citation>
    <scope>NUCLEOTIDE SEQUENCE</scope>
</reference>